<protein>
    <submittedName>
        <fullName evidence="10">DUF421 domain-containing protein</fullName>
    </submittedName>
</protein>
<comment type="subcellular location">
    <subcellularLocation>
        <location evidence="1">Cell membrane</location>
        <topology evidence="1">Multi-pass membrane protein</topology>
    </subcellularLocation>
</comment>
<keyword evidence="6 7" id="KW-0472">Membrane</keyword>
<dbReference type="EMBL" id="QOUX01000001">
    <property type="protein sequence ID" value="RXJ04420.1"/>
    <property type="molecule type" value="Genomic_DNA"/>
</dbReference>
<proteinExistence type="inferred from homology"/>
<dbReference type="Gene3D" id="3.30.240.20">
    <property type="entry name" value="bsu07140 like domains"/>
    <property type="match status" value="2"/>
</dbReference>
<feature type="domain" description="YetF-like N-terminal transmembrane" evidence="9">
    <location>
        <begin position="27"/>
        <end position="101"/>
    </location>
</feature>
<keyword evidence="3" id="KW-1003">Cell membrane</keyword>
<accession>A0A4Q0VY65</accession>
<dbReference type="OrthoDB" id="1076133at2"/>
<dbReference type="Proteomes" id="UP000290649">
    <property type="component" value="Unassembled WGS sequence"/>
</dbReference>
<evidence type="ECO:0000259" key="9">
    <source>
        <dbReference type="Pfam" id="PF20730"/>
    </source>
</evidence>
<name>A0A4Q0VY65_9BACI</name>
<evidence type="ECO:0000313" key="10">
    <source>
        <dbReference type="EMBL" id="RXJ04420.1"/>
    </source>
</evidence>
<evidence type="ECO:0000256" key="2">
    <source>
        <dbReference type="ARBA" id="ARBA00006448"/>
    </source>
</evidence>
<dbReference type="InterPro" id="IPR048454">
    <property type="entry name" value="YetF_N"/>
</dbReference>
<comment type="caution">
    <text evidence="10">The sequence shown here is derived from an EMBL/GenBank/DDBJ whole genome shotgun (WGS) entry which is preliminary data.</text>
</comment>
<feature type="domain" description="YetF C-terminal" evidence="8">
    <location>
        <begin position="104"/>
        <end position="236"/>
    </location>
</feature>
<keyword evidence="11" id="KW-1185">Reference proteome</keyword>
<evidence type="ECO:0000256" key="5">
    <source>
        <dbReference type="ARBA" id="ARBA00022989"/>
    </source>
</evidence>
<organism evidence="10 11">
    <name type="scientific">Anaerobacillus alkaliphilus</name>
    <dbReference type="NCBI Taxonomy" id="1548597"/>
    <lineage>
        <taxon>Bacteria</taxon>
        <taxon>Bacillati</taxon>
        <taxon>Bacillota</taxon>
        <taxon>Bacilli</taxon>
        <taxon>Bacillales</taxon>
        <taxon>Bacillaceae</taxon>
        <taxon>Anaerobacillus</taxon>
    </lineage>
</organism>
<evidence type="ECO:0000259" key="8">
    <source>
        <dbReference type="Pfam" id="PF04239"/>
    </source>
</evidence>
<keyword evidence="5 7" id="KW-1133">Transmembrane helix</keyword>
<evidence type="ECO:0000256" key="4">
    <source>
        <dbReference type="ARBA" id="ARBA00022692"/>
    </source>
</evidence>
<evidence type="ECO:0000256" key="1">
    <source>
        <dbReference type="ARBA" id="ARBA00004651"/>
    </source>
</evidence>
<dbReference type="AlphaFoldDB" id="A0A4Q0VY65"/>
<gene>
    <name evidence="10" type="ORF">DS745_03275</name>
</gene>
<dbReference type="Pfam" id="PF20730">
    <property type="entry name" value="YetF_N"/>
    <property type="match status" value="1"/>
</dbReference>
<evidence type="ECO:0000313" key="11">
    <source>
        <dbReference type="Proteomes" id="UP000290649"/>
    </source>
</evidence>
<evidence type="ECO:0000256" key="7">
    <source>
        <dbReference type="SAM" id="Phobius"/>
    </source>
</evidence>
<dbReference type="Pfam" id="PF04239">
    <property type="entry name" value="DUF421"/>
    <property type="match status" value="1"/>
</dbReference>
<dbReference type="PANTHER" id="PTHR34582:SF5">
    <property type="entry name" value="UPF0702 TRANSMEMBRANE PROTEIN YETF"/>
    <property type="match status" value="1"/>
</dbReference>
<feature type="transmembrane region" description="Helical" evidence="7">
    <location>
        <begin position="81"/>
        <end position="101"/>
    </location>
</feature>
<sequence>MFISPTLCPKWNEQNKKWGELLNTNFYHLSIELIVGFFALFLVTKLLGKTQITQLTPFDFVSALVLGELIGNAIYNKDIGLQYVLYAIGLWGSFIYLLEWITQRFKKTRSILEGNPVIVIRNGKLDRHQLKKSKLDINQLQHLLRDKDIFSMREVEYAILEANGTVNVLRKQQYDNPMNKDFNFKPQPVYMPISLISDGEVLWDNLKQAGFDEAWLLSQLNAKGIVKPDQVFFAEWLEGDSLYVSTYI</sequence>
<dbReference type="InterPro" id="IPR023090">
    <property type="entry name" value="UPF0702_alpha/beta_dom_sf"/>
</dbReference>
<dbReference type="PANTHER" id="PTHR34582">
    <property type="entry name" value="UPF0702 TRANSMEMBRANE PROTEIN YCAP"/>
    <property type="match status" value="1"/>
</dbReference>
<evidence type="ECO:0000256" key="6">
    <source>
        <dbReference type="ARBA" id="ARBA00023136"/>
    </source>
</evidence>
<evidence type="ECO:0000256" key="3">
    <source>
        <dbReference type="ARBA" id="ARBA00022475"/>
    </source>
</evidence>
<dbReference type="InterPro" id="IPR007353">
    <property type="entry name" value="DUF421"/>
</dbReference>
<keyword evidence="4 7" id="KW-0812">Transmembrane</keyword>
<comment type="similarity">
    <text evidence="2">Belongs to the UPF0702 family.</text>
</comment>
<reference evidence="10 11" key="1">
    <citation type="journal article" date="2019" name="Int. J. Syst. Evol. Microbiol.">
        <title>Anaerobacillus alkaliphilus sp. nov., a novel alkaliphilic and moderately halophilic bacterium.</title>
        <authorList>
            <person name="Borsodi A.K."/>
            <person name="Aszalos J.M."/>
            <person name="Bihari P."/>
            <person name="Nagy I."/>
            <person name="Schumann P."/>
            <person name="Sproer C."/>
            <person name="Kovacs A.L."/>
            <person name="Boka K."/>
            <person name="Dobosy P."/>
            <person name="Ovari M."/>
            <person name="Szili-Kovacs T."/>
            <person name="Toth E."/>
        </authorList>
    </citation>
    <scope>NUCLEOTIDE SEQUENCE [LARGE SCALE GENOMIC DNA]</scope>
    <source>
        <strain evidence="10 11">B16-10</strain>
    </source>
</reference>
<dbReference type="GO" id="GO:0005886">
    <property type="term" value="C:plasma membrane"/>
    <property type="evidence" value="ECO:0007669"/>
    <property type="project" value="UniProtKB-SubCell"/>
</dbReference>
<feature type="transmembrane region" description="Helical" evidence="7">
    <location>
        <begin position="26"/>
        <end position="43"/>
    </location>
</feature>